<dbReference type="InterPro" id="IPR012967">
    <property type="entry name" value="COMT_dimerisation"/>
</dbReference>
<keyword evidence="7" id="KW-1185">Reference proteome</keyword>
<reference evidence="6" key="1">
    <citation type="submission" date="2023-03" db="EMBL/GenBank/DDBJ databases">
        <title>Massive genome expansion in bonnet fungi (Mycena s.s.) driven by repeated elements and novel gene families across ecological guilds.</title>
        <authorList>
            <consortium name="Lawrence Berkeley National Laboratory"/>
            <person name="Harder C.B."/>
            <person name="Miyauchi S."/>
            <person name="Viragh M."/>
            <person name="Kuo A."/>
            <person name="Thoen E."/>
            <person name="Andreopoulos B."/>
            <person name="Lu D."/>
            <person name="Skrede I."/>
            <person name="Drula E."/>
            <person name="Henrissat B."/>
            <person name="Morin E."/>
            <person name="Kohler A."/>
            <person name="Barry K."/>
            <person name="LaButti K."/>
            <person name="Morin E."/>
            <person name="Salamov A."/>
            <person name="Lipzen A."/>
            <person name="Mereny Z."/>
            <person name="Hegedus B."/>
            <person name="Baldrian P."/>
            <person name="Stursova M."/>
            <person name="Weitz H."/>
            <person name="Taylor A."/>
            <person name="Grigoriev I.V."/>
            <person name="Nagy L.G."/>
            <person name="Martin F."/>
            <person name="Kauserud H."/>
        </authorList>
    </citation>
    <scope>NUCLEOTIDE SEQUENCE</scope>
    <source>
        <strain evidence="6">9284</strain>
    </source>
</reference>
<dbReference type="Gene3D" id="1.10.10.10">
    <property type="entry name" value="Winged helix-like DNA-binding domain superfamily/Winged helix DNA-binding domain"/>
    <property type="match status" value="1"/>
</dbReference>
<name>A0AAD7BYQ8_9AGAR</name>
<dbReference type="InterPro" id="IPR001077">
    <property type="entry name" value="COMT_C"/>
</dbReference>
<organism evidence="6 7">
    <name type="scientific">Roridomyces roridus</name>
    <dbReference type="NCBI Taxonomy" id="1738132"/>
    <lineage>
        <taxon>Eukaryota</taxon>
        <taxon>Fungi</taxon>
        <taxon>Dikarya</taxon>
        <taxon>Basidiomycota</taxon>
        <taxon>Agaricomycotina</taxon>
        <taxon>Agaricomycetes</taxon>
        <taxon>Agaricomycetidae</taxon>
        <taxon>Agaricales</taxon>
        <taxon>Marasmiineae</taxon>
        <taxon>Mycenaceae</taxon>
        <taxon>Roridomyces</taxon>
    </lineage>
</organism>
<dbReference type="InterPro" id="IPR016461">
    <property type="entry name" value="COMT-like"/>
</dbReference>
<dbReference type="Gene3D" id="3.40.50.150">
    <property type="entry name" value="Vaccinia Virus protein VP39"/>
    <property type="match status" value="1"/>
</dbReference>
<keyword evidence="2" id="KW-0808">Transferase</keyword>
<accession>A0AAD7BYQ8</accession>
<evidence type="ECO:0000313" key="7">
    <source>
        <dbReference type="Proteomes" id="UP001221142"/>
    </source>
</evidence>
<dbReference type="GO" id="GO:0032259">
    <property type="term" value="P:methylation"/>
    <property type="evidence" value="ECO:0007669"/>
    <property type="project" value="UniProtKB-KW"/>
</dbReference>
<dbReference type="CDD" id="cd02440">
    <property type="entry name" value="AdoMet_MTases"/>
    <property type="match status" value="1"/>
</dbReference>
<proteinExistence type="predicted"/>
<evidence type="ECO:0000259" key="5">
    <source>
        <dbReference type="Pfam" id="PF08100"/>
    </source>
</evidence>
<evidence type="ECO:0000256" key="3">
    <source>
        <dbReference type="ARBA" id="ARBA00022691"/>
    </source>
</evidence>
<evidence type="ECO:0000256" key="2">
    <source>
        <dbReference type="ARBA" id="ARBA00022679"/>
    </source>
</evidence>
<sequence>MSPTREAPSASGLTEILTLAELISSSVKDVMAEYTAAGSCLPSLSSTAQGPFDSAESLATRPKLVKAIRTLDAACAQLVFTVGSPEHVMFNKSHAGIQEPTCLLIATDAKIADHLLDKPDGLHADELSRLSGIDSGRLARVLRLLCTRHCFTEVKPNVFANNRLSMKLLSTDSTSSFVGHVADVDGRAFTALNAALKEPTGGSAFMREFGCKLFEFYRLPEQKERATRFNQGMIAYASINGAGLLSQVYPWASLPTDAVVCDVGGGYGHITIDLLKKFPQLKIVVQDLPEVIEEGKKILEASKDFDSSLTGRVQHIPLDFFVESPVEGCDIYHLAHIVHDWPTAECKKILDNIRKVVKPSSRLLINESVMQYAAPQDGDSGDHEKVAPEPLLPNYGMGRVRPYAQDLNMMVLFDAQERTLTEFIEMGETSGFEFVKLWELGETGLLEFKPKA</sequence>
<dbReference type="GO" id="GO:0008171">
    <property type="term" value="F:O-methyltransferase activity"/>
    <property type="evidence" value="ECO:0007669"/>
    <property type="project" value="InterPro"/>
</dbReference>
<dbReference type="PROSITE" id="PS51683">
    <property type="entry name" value="SAM_OMT_II"/>
    <property type="match status" value="1"/>
</dbReference>
<dbReference type="PANTHER" id="PTHR43712:SF2">
    <property type="entry name" value="O-METHYLTRANSFERASE CICE"/>
    <property type="match status" value="1"/>
</dbReference>
<dbReference type="PANTHER" id="PTHR43712">
    <property type="entry name" value="PUTATIVE (AFU_ORTHOLOGUE AFUA_4G14580)-RELATED"/>
    <property type="match status" value="1"/>
</dbReference>
<dbReference type="AlphaFoldDB" id="A0AAD7BYQ8"/>
<evidence type="ECO:0000313" key="6">
    <source>
        <dbReference type="EMBL" id="KAJ7634571.1"/>
    </source>
</evidence>
<keyword evidence="3" id="KW-0949">S-adenosyl-L-methionine</keyword>
<dbReference type="SUPFAM" id="SSF46785">
    <property type="entry name" value="Winged helix' DNA-binding domain"/>
    <property type="match status" value="1"/>
</dbReference>
<feature type="domain" description="O-methyltransferase C-terminal" evidence="4">
    <location>
        <begin position="189"/>
        <end position="432"/>
    </location>
</feature>
<dbReference type="InterPro" id="IPR029063">
    <property type="entry name" value="SAM-dependent_MTases_sf"/>
</dbReference>
<evidence type="ECO:0000256" key="1">
    <source>
        <dbReference type="ARBA" id="ARBA00022603"/>
    </source>
</evidence>
<dbReference type="InterPro" id="IPR036390">
    <property type="entry name" value="WH_DNA-bd_sf"/>
</dbReference>
<dbReference type="Proteomes" id="UP001221142">
    <property type="component" value="Unassembled WGS sequence"/>
</dbReference>
<keyword evidence="1 6" id="KW-0489">Methyltransferase</keyword>
<feature type="domain" description="O-methyltransferase dimerisation" evidence="5">
    <location>
        <begin position="98"/>
        <end position="170"/>
    </location>
</feature>
<evidence type="ECO:0000259" key="4">
    <source>
        <dbReference type="Pfam" id="PF00891"/>
    </source>
</evidence>
<dbReference type="InterPro" id="IPR036388">
    <property type="entry name" value="WH-like_DNA-bd_sf"/>
</dbReference>
<comment type="caution">
    <text evidence="6">The sequence shown here is derived from an EMBL/GenBank/DDBJ whole genome shotgun (WGS) entry which is preliminary data.</text>
</comment>
<dbReference type="SUPFAM" id="SSF53335">
    <property type="entry name" value="S-adenosyl-L-methionine-dependent methyltransferases"/>
    <property type="match status" value="1"/>
</dbReference>
<protein>
    <submittedName>
        <fullName evidence="6">S-adenosyl-L-methionine-dependent methyltransferase</fullName>
    </submittedName>
</protein>
<dbReference type="Pfam" id="PF08100">
    <property type="entry name" value="Dimerisation"/>
    <property type="match status" value="1"/>
</dbReference>
<dbReference type="EMBL" id="JARKIF010000007">
    <property type="protein sequence ID" value="KAJ7634571.1"/>
    <property type="molecule type" value="Genomic_DNA"/>
</dbReference>
<gene>
    <name evidence="6" type="ORF">FB45DRAFT_1141735</name>
</gene>
<dbReference type="Pfam" id="PF00891">
    <property type="entry name" value="Methyltransf_2"/>
    <property type="match status" value="1"/>
</dbReference>